<dbReference type="AlphaFoldDB" id="A0A075WQQ1"/>
<dbReference type="EMBL" id="CP008796">
    <property type="protein sequence ID" value="AIH03634.1"/>
    <property type="molecule type" value="Genomic_DNA"/>
</dbReference>
<reference evidence="1 2" key="1">
    <citation type="journal article" date="2015" name="Genome Announc.">
        <title>Genome Sequence of a Sulfate-Reducing Thermophilic Bacterium, Thermodesulfobacterium commune DSM 2178T (Phylum Thermodesulfobacteria).</title>
        <authorList>
            <person name="Bhatnagar S."/>
            <person name="Badger J.H."/>
            <person name="Madupu R."/>
            <person name="Khouri H.M."/>
            <person name="O'Connor E.M."/>
            <person name="Robb F.T."/>
            <person name="Ward N.L."/>
            <person name="Eisen J.A."/>
        </authorList>
    </citation>
    <scope>NUCLEOTIDE SEQUENCE [LARGE SCALE GENOMIC DNA]</scope>
    <source>
        <strain evidence="1 2">DSM 2178</strain>
    </source>
</reference>
<dbReference type="STRING" id="289377.HL41_01685"/>
<proteinExistence type="predicted"/>
<dbReference type="RefSeq" id="WP_038060052.1">
    <property type="nucleotide sequence ID" value="NZ_CP008796.1"/>
</dbReference>
<dbReference type="KEGG" id="tcm:HL41_01685"/>
<protein>
    <submittedName>
        <fullName evidence="1">Uncharacterized protein</fullName>
    </submittedName>
</protein>
<evidence type="ECO:0000313" key="2">
    <source>
        <dbReference type="Proteomes" id="UP000028481"/>
    </source>
</evidence>
<dbReference type="HOGENOM" id="CLU_1255453_0_0_0"/>
<organism evidence="1 2">
    <name type="scientific">Thermodesulfobacterium commune DSM 2178</name>
    <dbReference type="NCBI Taxonomy" id="289377"/>
    <lineage>
        <taxon>Bacteria</taxon>
        <taxon>Pseudomonadati</taxon>
        <taxon>Thermodesulfobacteriota</taxon>
        <taxon>Thermodesulfobacteria</taxon>
        <taxon>Thermodesulfobacteriales</taxon>
        <taxon>Thermodesulfobacteriaceae</taxon>
        <taxon>Thermodesulfobacterium</taxon>
    </lineage>
</organism>
<keyword evidence="2" id="KW-1185">Reference proteome</keyword>
<evidence type="ECO:0000313" key="1">
    <source>
        <dbReference type="EMBL" id="AIH03634.1"/>
    </source>
</evidence>
<gene>
    <name evidence="1" type="ORF">HL41_01685</name>
</gene>
<name>A0A075WQQ1_9BACT</name>
<dbReference type="eggNOG" id="ENOG502ZMGJ">
    <property type="taxonomic scope" value="Bacteria"/>
</dbReference>
<dbReference type="PaxDb" id="289377-HL41_01685"/>
<dbReference type="OrthoDB" id="9810184at2"/>
<accession>A0A075WQQ1</accession>
<dbReference type="Proteomes" id="UP000028481">
    <property type="component" value="Chromosome"/>
</dbReference>
<sequence>MLKKETIKNIESQLDKDIDKEVELIKSELFYFLDKDLDMFFLKEFVKHYPRKLLRERSEVLLDTVLNYLMKEILEQIRTKSSDVQYAFSKENLREKIKEWALAKENRYNPSLLKLKEEETIVEKTITVAPGIVVSAGGLIAIASAPETLVLKAIPAVSTLAGPIYIFKKIKEKNKRLKKIWKKEINSYLERAKKELKIWLIKVIEKFEKELTDFCRKLGL</sequence>